<dbReference type="EMBL" id="CP042305">
    <property type="protein sequence ID" value="QDZ13429.1"/>
    <property type="molecule type" value="Genomic_DNA"/>
</dbReference>
<dbReference type="Proteomes" id="UP000320216">
    <property type="component" value="Chromosome"/>
</dbReference>
<proteinExistence type="predicted"/>
<dbReference type="OrthoDB" id="3721183at2"/>
<organism evidence="1 2">
    <name type="scientific">Humibacter ginsenosidimutans</name>
    <dbReference type="NCBI Taxonomy" id="2599293"/>
    <lineage>
        <taxon>Bacteria</taxon>
        <taxon>Bacillati</taxon>
        <taxon>Actinomycetota</taxon>
        <taxon>Actinomycetes</taxon>
        <taxon>Micrococcales</taxon>
        <taxon>Microbacteriaceae</taxon>
        <taxon>Humibacter</taxon>
    </lineage>
</organism>
<evidence type="ECO:0008006" key="3">
    <source>
        <dbReference type="Google" id="ProtNLM"/>
    </source>
</evidence>
<evidence type="ECO:0000313" key="1">
    <source>
        <dbReference type="EMBL" id="QDZ13429.1"/>
    </source>
</evidence>
<evidence type="ECO:0000313" key="2">
    <source>
        <dbReference type="Proteomes" id="UP000320216"/>
    </source>
</evidence>
<dbReference type="AlphaFoldDB" id="A0A5B8M096"/>
<gene>
    <name evidence="1" type="ORF">FPZ11_00125</name>
</gene>
<dbReference type="KEGG" id="huw:FPZ11_00125"/>
<reference evidence="1 2" key="1">
    <citation type="submission" date="2019-07" db="EMBL/GenBank/DDBJ databases">
        <title>Full genome sequence of Humibacter sp. WJ7-1.</title>
        <authorList>
            <person name="Im W.-T."/>
        </authorList>
    </citation>
    <scope>NUCLEOTIDE SEQUENCE [LARGE SCALE GENOMIC DNA]</scope>
    <source>
        <strain evidence="1 2">WJ7-1</strain>
    </source>
</reference>
<name>A0A5B8M096_9MICO</name>
<dbReference type="RefSeq" id="WP_146317337.1">
    <property type="nucleotide sequence ID" value="NZ_CP042305.1"/>
</dbReference>
<accession>A0A5B8M096</accession>
<keyword evidence="2" id="KW-1185">Reference proteome</keyword>
<protein>
    <recommendedName>
        <fullName evidence="3">Ferritin-like domain-containing protein</fullName>
    </recommendedName>
</protein>
<sequence>MRAQTATTAADRRFDVGAFTRSARGDLLEGIDLDAVTVPAHCAESLAALSALEGATMAHLRNVLVTATHKDARVTAFLVTWAYEKYWIADALSTVSRTAVGPATGSLPGGPVRRSLAGFLAGTSIVAVHTTAGLIDDLVLDAAYDALATDAVGAFAELLALVRDTKARHTEFFADESRRRLAANDRAVRLTARSIRASAWPIGSPLLGEDARRRFSDRVFGGERGARRAADIGREIGMLPGIPQRTASQLARSLTGPTSRTGA</sequence>